<reference evidence="1" key="1">
    <citation type="journal article" date="2014" name="PLoS ONE">
        <title>Transcriptome-Based Identification of ABC Transporters in the Western Tarnished Plant Bug Lygus hesperus.</title>
        <authorList>
            <person name="Hull J.J."/>
            <person name="Chaney K."/>
            <person name="Geib S.M."/>
            <person name="Fabrick J.A."/>
            <person name="Brent C.S."/>
            <person name="Walsh D."/>
            <person name="Lavine L.C."/>
        </authorList>
    </citation>
    <scope>NUCLEOTIDE SEQUENCE</scope>
</reference>
<name>A0A0A9XBE3_LYGHE</name>
<dbReference type="PANTHER" id="PTHR47331:SF1">
    <property type="entry name" value="GAG-LIKE PROTEIN"/>
    <property type="match status" value="1"/>
</dbReference>
<evidence type="ECO:0000313" key="1">
    <source>
        <dbReference type="EMBL" id="JAG16971.1"/>
    </source>
</evidence>
<dbReference type="EMBL" id="GBHO01026633">
    <property type="protein sequence ID" value="JAG16971.1"/>
    <property type="molecule type" value="Transcribed_RNA"/>
</dbReference>
<feature type="non-terminal residue" evidence="1">
    <location>
        <position position="1"/>
    </location>
</feature>
<protein>
    <submittedName>
        <fullName evidence="1">Putative 26S proteasome non-ATPase regulatory subunit 3</fullName>
    </submittedName>
</protein>
<accession>A0A0A9XBE3</accession>
<feature type="non-terminal residue" evidence="1">
    <location>
        <position position="493"/>
    </location>
</feature>
<gene>
    <name evidence="1" type="primary">Rpn3_1</name>
    <name evidence="1" type="ORF">CM83_80956</name>
</gene>
<keyword evidence="1" id="KW-0647">Proteasome</keyword>
<dbReference type="AlphaFoldDB" id="A0A0A9XBE3"/>
<proteinExistence type="predicted"/>
<organism evidence="1">
    <name type="scientific">Lygus hesperus</name>
    <name type="common">Western plant bug</name>
    <dbReference type="NCBI Taxonomy" id="30085"/>
    <lineage>
        <taxon>Eukaryota</taxon>
        <taxon>Metazoa</taxon>
        <taxon>Ecdysozoa</taxon>
        <taxon>Arthropoda</taxon>
        <taxon>Hexapoda</taxon>
        <taxon>Insecta</taxon>
        <taxon>Pterygota</taxon>
        <taxon>Neoptera</taxon>
        <taxon>Paraneoptera</taxon>
        <taxon>Hemiptera</taxon>
        <taxon>Heteroptera</taxon>
        <taxon>Panheteroptera</taxon>
        <taxon>Cimicomorpha</taxon>
        <taxon>Miridae</taxon>
        <taxon>Mirini</taxon>
        <taxon>Lygus</taxon>
    </lineage>
</organism>
<dbReference type="GO" id="GO:0000502">
    <property type="term" value="C:proteasome complex"/>
    <property type="evidence" value="ECO:0007669"/>
    <property type="project" value="UniProtKB-KW"/>
</dbReference>
<reference evidence="1" key="2">
    <citation type="submission" date="2014-07" db="EMBL/GenBank/DDBJ databases">
        <authorList>
            <person name="Hull J."/>
        </authorList>
    </citation>
    <scope>NUCLEOTIDE SEQUENCE</scope>
</reference>
<sequence length="493" mass="56799">WRSRMFTNFNTFPRDFKTCFGVWFISVSFVNMLFQDDVELSSDDVCCAIHLLQWTHLIQGLKAFRTTSSPHSLASHYRRTLQKLDRNLEELIQSLPSRLVLSQAIEWVKCALTHQVEAHTLIAKVSEFPSITTKATHHQSLEQSPLRASCVDTPKHVAKTNEHCIEHPPKNIESSSTLKILNFPCKVCNGRHALRKCTKFKGMHFEKRWEVIQSNDLCVNCFASTHNSKVCTSKYTCFYCQKQHNSLLCNFDFVKTQKANEVKRNSEPPFPRPRASMDRPTNSIQEETATTEMVCDQSSLNSTPLIQNQNSIDRNEQNFLPSEDRCSRNMGGEIIRDLDSVIKSCESSCFNDNCDMILRQLFPYSIPKELLLIKDLTSEKLEQACLSIERDFPMLALQAEELRTNGRLPIMKKSFLAFPSWSKTLIPQDQLRETFEQFSTESMIRFWCLLPWKAHAKIYEAIFNTELGTSLLDIAVYNVFKEYQADLSSFPGL</sequence>
<dbReference type="PANTHER" id="PTHR47331">
    <property type="entry name" value="PHD-TYPE DOMAIN-CONTAINING PROTEIN"/>
    <property type="match status" value="1"/>
</dbReference>